<sequence>MTTHNGFTRATAVVAVACACVWQSGSKAWGADEKQEQWYTAWLQVTADPSVDIHKTTPSLRWRTDMDTLYRGDTTGQGLSAFTKGLLPKAVDFPEIEWRYDWYSHGGGIAKSVFSSTTRKKSVAEHYASEWLYEFKAPHGIDQVQSGGHFPGEEEISFPGGVKGHFIKQACKPIDFVDCVQNPNYREPTGRETMQDVAAMSIDWRRLTPPVGLAWVTTKQSLWAVGSTTVNPVQGADALTHGLRGWNSLPPNLRYALDQESHLAHSIVMAFRDYSEAKFWATERASNGGWVYEVRSNVVAVDLSVPNAGPREGGFAFIGGIKGGLLLNARRFAKGVSEPVECIGIEKEACRLENIHQ</sequence>
<dbReference type="AlphaFoldDB" id="A0A4P7PL63"/>
<organism evidence="2 3">
    <name type="scientific">Pseudomonas viciae</name>
    <dbReference type="NCBI Taxonomy" id="2505979"/>
    <lineage>
        <taxon>Bacteria</taxon>
        <taxon>Pseudomonadati</taxon>
        <taxon>Pseudomonadota</taxon>
        <taxon>Gammaproteobacteria</taxon>
        <taxon>Pseudomonadales</taxon>
        <taxon>Pseudomonadaceae</taxon>
        <taxon>Pseudomonas</taxon>
    </lineage>
</organism>
<evidence type="ECO:0000313" key="3">
    <source>
        <dbReference type="Proteomes" id="UP000296468"/>
    </source>
</evidence>
<dbReference type="InterPro" id="IPR054695">
    <property type="entry name" value="Pierisin-like_dom"/>
</dbReference>
<evidence type="ECO:0000313" key="2">
    <source>
        <dbReference type="EMBL" id="QBZ91650.1"/>
    </source>
</evidence>
<dbReference type="Pfam" id="PF22596">
    <property type="entry name" value="Scabin-like"/>
    <property type="match status" value="1"/>
</dbReference>
<dbReference type="EMBL" id="CP035088">
    <property type="protein sequence ID" value="QBZ91650.1"/>
    <property type="molecule type" value="Genomic_DNA"/>
</dbReference>
<protein>
    <recommendedName>
        <fullName evidence="1">Pierisin-like domain-containing protein</fullName>
    </recommendedName>
</protein>
<proteinExistence type="predicted"/>
<feature type="domain" description="Pierisin-like" evidence="1">
    <location>
        <begin position="81"/>
        <end position="185"/>
    </location>
</feature>
<dbReference type="RefSeq" id="WP_135847019.1">
    <property type="nucleotide sequence ID" value="NZ_CP035088.1"/>
</dbReference>
<dbReference type="Proteomes" id="UP000296468">
    <property type="component" value="Chromosome"/>
</dbReference>
<name>A0A4P7PL63_9PSED</name>
<dbReference type="Gene3D" id="3.90.210.10">
    <property type="entry name" value="Heat-Labile Enterotoxin, subunit A"/>
    <property type="match status" value="1"/>
</dbReference>
<dbReference type="KEGG" id="pvk:EPZ47_24090"/>
<dbReference type="OrthoDB" id="6798636at2"/>
<evidence type="ECO:0000259" key="1">
    <source>
        <dbReference type="Pfam" id="PF22596"/>
    </source>
</evidence>
<reference evidence="2 3" key="1">
    <citation type="journal article" date="2019" name="Front. Microbiol.">
        <title>In silico and Genetic Analyses of Cyclic Lipopeptide Synthetic Gene Clusters in Pseudomonas sp. 11K1.</title>
        <authorList>
            <person name="Zhao H."/>
            <person name="Liu Y.P."/>
            <person name="Zhang L.Q."/>
        </authorList>
    </citation>
    <scope>NUCLEOTIDE SEQUENCE [LARGE SCALE GENOMIC DNA]</scope>
    <source>
        <strain evidence="2 3">11K1</strain>
    </source>
</reference>
<gene>
    <name evidence="2" type="ORF">EPZ47_24090</name>
</gene>
<accession>A0A4P7PL63</accession>